<organism evidence="1 2">
    <name type="scientific">Pseudomonas synxantha</name>
    <dbReference type="NCBI Taxonomy" id="47883"/>
    <lineage>
        <taxon>Bacteria</taxon>
        <taxon>Pseudomonadati</taxon>
        <taxon>Pseudomonadota</taxon>
        <taxon>Gammaproteobacteria</taxon>
        <taxon>Pseudomonadales</taxon>
        <taxon>Pseudomonadaceae</taxon>
        <taxon>Pseudomonas</taxon>
    </lineage>
</organism>
<evidence type="ECO:0000313" key="1">
    <source>
        <dbReference type="EMBL" id="AZE56867.1"/>
    </source>
</evidence>
<name>A0A3G7UBX4_9PSED</name>
<dbReference type="AlphaFoldDB" id="A0A3G7UBX4"/>
<proteinExistence type="predicted"/>
<gene>
    <name evidence="1" type="ORF">C4K03_4729</name>
</gene>
<dbReference type="Proteomes" id="UP000268696">
    <property type="component" value="Chromosome"/>
</dbReference>
<reference evidence="1 2" key="1">
    <citation type="submission" date="2018-03" db="EMBL/GenBank/DDBJ databases">
        <title>Diversity of phytobeneficial traits revealed by whole-genome analysis of worldwide-isolated phenazine-producing Pseudomonas spp.</title>
        <authorList>
            <person name="Biessy A."/>
            <person name="Novinscak A."/>
            <person name="Blom J."/>
            <person name="Leger G."/>
            <person name="Thomashow L.S."/>
            <person name="Cazorla F.M."/>
            <person name="Josic D."/>
            <person name="Filion M."/>
        </authorList>
    </citation>
    <scope>NUCLEOTIDE SEQUENCE [LARGE SCALE GENOMIC DNA]</scope>
    <source>
        <strain evidence="1 2">30B</strain>
    </source>
</reference>
<accession>A0A3G7UBX4</accession>
<dbReference type="EMBL" id="CP027754">
    <property type="protein sequence ID" value="AZE56867.1"/>
    <property type="molecule type" value="Genomic_DNA"/>
</dbReference>
<evidence type="ECO:0000313" key="2">
    <source>
        <dbReference type="Proteomes" id="UP000268696"/>
    </source>
</evidence>
<sequence length="85" mass="9865">MQRVETLDYQVDALGKTVETMGKRIHCDQTLIEKLTQRFAKVGQSWPKLANRSEQLIPSRPACLMTRLISISRRLKQSLKACRHR</sequence>
<protein>
    <submittedName>
        <fullName evidence="1">Mobile element protein</fullName>
    </submittedName>
</protein>